<dbReference type="InterPro" id="IPR020568">
    <property type="entry name" value="Ribosomal_Su5_D2-typ_SF"/>
</dbReference>
<dbReference type="InterPro" id="IPR038973">
    <property type="entry name" value="MutL/Mlh/Pms-like"/>
</dbReference>
<keyword evidence="4" id="KW-0234">DNA repair</keyword>
<evidence type="ECO:0000256" key="7">
    <source>
        <dbReference type="SAM" id="MobiDB-lite"/>
    </source>
</evidence>
<evidence type="ECO:0000256" key="2">
    <source>
        <dbReference type="ARBA" id="ARBA00006082"/>
    </source>
</evidence>
<comment type="subcellular location">
    <subcellularLocation>
        <location evidence="1">Nucleus</location>
    </subcellularLocation>
</comment>
<dbReference type="InterPro" id="IPR013507">
    <property type="entry name" value="DNA_mismatch_S5_2-like"/>
</dbReference>
<dbReference type="Pfam" id="PF01119">
    <property type="entry name" value="DNA_mis_repair"/>
    <property type="match status" value="1"/>
</dbReference>
<evidence type="ECO:0000313" key="9">
    <source>
        <dbReference type="EMBL" id="OHT10723.1"/>
    </source>
</evidence>
<reference evidence="9" key="1">
    <citation type="submission" date="2016-10" db="EMBL/GenBank/DDBJ databases">
        <authorList>
            <person name="Benchimol M."/>
            <person name="Almeida L.G."/>
            <person name="Vasconcelos A.T."/>
            <person name="Perreira-Neves A."/>
            <person name="Rosa I.A."/>
            <person name="Tasca T."/>
            <person name="Bogo M.R."/>
            <person name="de Souza W."/>
        </authorList>
    </citation>
    <scope>NUCLEOTIDE SEQUENCE [LARGE SCALE GENOMIC DNA]</scope>
    <source>
        <strain evidence="9">K</strain>
    </source>
</reference>
<dbReference type="GO" id="GO:0140664">
    <property type="term" value="F:ATP-dependent DNA damage sensor activity"/>
    <property type="evidence" value="ECO:0007669"/>
    <property type="project" value="InterPro"/>
</dbReference>
<dbReference type="CDD" id="cd16926">
    <property type="entry name" value="HATPase_MutL-MLH-PMS-like"/>
    <property type="match status" value="1"/>
</dbReference>
<dbReference type="Gene3D" id="3.30.230.10">
    <property type="match status" value="1"/>
</dbReference>
<dbReference type="SUPFAM" id="SSF54211">
    <property type="entry name" value="Ribosomal protein S5 domain 2-like"/>
    <property type="match status" value="1"/>
</dbReference>
<feature type="domain" description="DNA mismatch repair protein S5" evidence="8">
    <location>
        <begin position="209"/>
        <end position="321"/>
    </location>
</feature>
<dbReference type="NCBIfam" id="TIGR00585">
    <property type="entry name" value="mutl"/>
    <property type="match status" value="1"/>
</dbReference>
<protein>
    <recommendedName>
        <fullName evidence="8">DNA mismatch repair protein S5 domain-containing protein</fullName>
    </recommendedName>
</protein>
<dbReference type="InterPro" id="IPR014721">
    <property type="entry name" value="Ribsml_uS5_D2-typ_fold_subgr"/>
</dbReference>
<dbReference type="Gene3D" id="3.30.565.10">
    <property type="entry name" value="Histidine kinase-like ATPase, C-terminal domain"/>
    <property type="match status" value="1"/>
</dbReference>
<dbReference type="Pfam" id="PF16413">
    <property type="entry name" value="Mlh1_C"/>
    <property type="match status" value="1"/>
</dbReference>
<dbReference type="PROSITE" id="PS00058">
    <property type="entry name" value="DNA_MISMATCH_REPAIR_1"/>
    <property type="match status" value="1"/>
</dbReference>
<feature type="coiled-coil region" evidence="6">
    <location>
        <begin position="363"/>
        <end position="390"/>
    </location>
</feature>
<dbReference type="OrthoDB" id="10263226at2759"/>
<evidence type="ECO:0000256" key="6">
    <source>
        <dbReference type="SAM" id="Coils"/>
    </source>
</evidence>
<evidence type="ECO:0000313" key="10">
    <source>
        <dbReference type="Proteomes" id="UP000179807"/>
    </source>
</evidence>
<comment type="similarity">
    <text evidence="2">Belongs to the DNA mismatch repair MutL/HexB family.</text>
</comment>
<dbReference type="InterPro" id="IPR002099">
    <property type="entry name" value="MutL/Mlh/PMS"/>
</dbReference>
<evidence type="ECO:0000256" key="4">
    <source>
        <dbReference type="ARBA" id="ARBA00023204"/>
    </source>
</evidence>
<proteinExistence type="inferred from homology"/>
<dbReference type="GO" id="GO:0005524">
    <property type="term" value="F:ATP binding"/>
    <property type="evidence" value="ECO:0007669"/>
    <property type="project" value="InterPro"/>
</dbReference>
<dbReference type="SMART" id="SM01340">
    <property type="entry name" value="DNA_mis_repair"/>
    <property type="match status" value="1"/>
</dbReference>
<dbReference type="InterPro" id="IPR036890">
    <property type="entry name" value="HATPase_C_sf"/>
</dbReference>
<dbReference type="SUPFAM" id="SSF55874">
    <property type="entry name" value="ATPase domain of HSP90 chaperone/DNA topoisomerase II/histidine kinase"/>
    <property type="match status" value="1"/>
</dbReference>
<accession>A0A1J4KHP5</accession>
<dbReference type="RefSeq" id="XP_068363859.1">
    <property type="nucleotide sequence ID" value="XM_068501112.1"/>
</dbReference>
<dbReference type="Proteomes" id="UP000179807">
    <property type="component" value="Unassembled WGS sequence"/>
</dbReference>
<keyword evidence="6" id="KW-0175">Coiled coil</keyword>
<dbReference type="GO" id="GO:0032389">
    <property type="term" value="C:MutLalpha complex"/>
    <property type="evidence" value="ECO:0007669"/>
    <property type="project" value="TreeGrafter"/>
</dbReference>
<dbReference type="InterPro" id="IPR014762">
    <property type="entry name" value="DNA_mismatch_repair_CS"/>
</dbReference>
<gene>
    <name evidence="9" type="ORF">TRFO_19955</name>
</gene>
<dbReference type="InterPro" id="IPR032189">
    <property type="entry name" value="Mlh1_C"/>
</dbReference>
<dbReference type="VEuPathDB" id="TrichDB:TRFO_19955"/>
<evidence type="ECO:0000259" key="8">
    <source>
        <dbReference type="SMART" id="SM01340"/>
    </source>
</evidence>
<dbReference type="PANTHER" id="PTHR10073:SF52">
    <property type="entry name" value="MISMATCH REPAIR ENDONUCLEASE PMS2"/>
    <property type="match status" value="1"/>
</dbReference>
<evidence type="ECO:0000256" key="5">
    <source>
        <dbReference type="ARBA" id="ARBA00023242"/>
    </source>
</evidence>
<dbReference type="GeneID" id="94835816"/>
<dbReference type="PANTHER" id="PTHR10073">
    <property type="entry name" value="DNA MISMATCH REPAIR PROTEIN MLH, PMS, MUTL"/>
    <property type="match status" value="1"/>
</dbReference>
<evidence type="ECO:0000256" key="1">
    <source>
        <dbReference type="ARBA" id="ARBA00004123"/>
    </source>
</evidence>
<dbReference type="EMBL" id="MLAK01000604">
    <property type="protein sequence ID" value="OHT10723.1"/>
    <property type="molecule type" value="Genomic_DNA"/>
</dbReference>
<organism evidence="9 10">
    <name type="scientific">Tritrichomonas foetus</name>
    <dbReference type="NCBI Taxonomy" id="1144522"/>
    <lineage>
        <taxon>Eukaryota</taxon>
        <taxon>Metamonada</taxon>
        <taxon>Parabasalia</taxon>
        <taxon>Tritrichomonadida</taxon>
        <taxon>Tritrichomonadidae</taxon>
        <taxon>Tritrichomonas</taxon>
    </lineage>
</organism>
<dbReference type="GO" id="GO:0030983">
    <property type="term" value="F:mismatched DNA binding"/>
    <property type="evidence" value="ECO:0007669"/>
    <property type="project" value="InterPro"/>
</dbReference>
<dbReference type="Pfam" id="PF13589">
    <property type="entry name" value="HATPase_c_3"/>
    <property type="match status" value="1"/>
</dbReference>
<dbReference type="AlphaFoldDB" id="A0A1J4KHP5"/>
<feature type="region of interest" description="Disordered" evidence="7">
    <location>
        <begin position="608"/>
        <end position="630"/>
    </location>
</feature>
<dbReference type="GO" id="GO:0016887">
    <property type="term" value="F:ATP hydrolysis activity"/>
    <property type="evidence" value="ECO:0007669"/>
    <property type="project" value="InterPro"/>
</dbReference>
<sequence length="1060" mass="120094">MSIRALDPKVVSRIAAGEVINSPSNAIKEILENSIDAGATRITVEVERGGYNLIKVIDNGCGIKYEDLPIACRAHTTSKLQDYSDLQKINTFGFRGEALHSISCVTHLKIITKTENDPVGSVANYLDGEMIGHVGHIAYPVGTTIEARDLFYNYPLRLQGIKPTAESRKISDIISKYSIIHPQISFTVKSDHKETLVTYGNASSSESVLRLIFGIDDINFFRLNFELPGNVYVEVFMSETNTKVKKKANALFINGRLVKNQTLQKGLEEIYGSSLPFSFITLTMPSQNVDVNVHPKKEKVQFLGEKEIVEGICERVNKIIAEHSNKTQNNSAFSIHQATKTNKSKKMIKNQTIISAFSEIPEKKTKETEIEEEEMEKQIIEKELQNHPQQILNLENPENGENLENINQNNLVLLNNQSPNNNQNLTMNQTPQISQADAGISQQINTSFSLEYSNSHINSIPTSTKVIFPSNNEIVLNKDNENEKRKEQLDQNQNITKNVIHSQSQKASTIQTNLFSAFNPPNKSNETEVSFSKAPISKKTHENLDNISSFSQNPSKLNKDTILTSNNSEYIRNLTSSVTNKDRKKSFLDDDDDDDDINITSSNIYSNLISNEKSSHSHKNKSSNYDSDDEKEMLKNRNIMNALMTLTKSTETPTKKSLGFDFSSLANKINNKNDDQPLNEPTSQFLSHVNEQQLTNNKTTESNNELNTKLNLEKDERDIVVQFGQKIEEIKSKKDEIIQEIPIIDPILDDNDVITDLPGFAPSLQQKAKESIEKRQNLSPEKGKKKVNVFDDLKYEPKRSPKRINNSIKDPKLQTLEDLFKNTEPATKRPFRVIKLESILSLRKLREEIYDHQLKTLYQSMEFIGFLGTKSVIFAANGNLHIFNVFGMMKDLLYHKFLELFANFPAFNVEIDINQLEFNDDSIRDQIKEILGDERTNKMLLDYFSISYQNGCIKAMPDVVRGYRPSLSSFPFFLERLATVVNWESEIECFDGLIHELACLYSIIPNDESEKKLSENLKLQFKAVIVPEFTNACYLPSSDLRSEGVLSSLSIVDGNVINVF</sequence>
<name>A0A1J4KHP5_9EUKA</name>
<comment type="caution">
    <text evidence="9">The sequence shown here is derived from an EMBL/GenBank/DDBJ whole genome shotgun (WGS) entry which is preliminary data.</text>
</comment>
<keyword evidence="3" id="KW-0227">DNA damage</keyword>
<dbReference type="GO" id="GO:0006298">
    <property type="term" value="P:mismatch repair"/>
    <property type="evidence" value="ECO:0007669"/>
    <property type="project" value="InterPro"/>
</dbReference>
<evidence type="ECO:0000256" key="3">
    <source>
        <dbReference type="ARBA" id="ARBA00022763"/>
    </source>
</evidence>
<keyword evidence="10" id="KW-1185">Reference proteome</keyword>
<keyword evidence="5" id="KW-0539">Nucleus</keyword>
<dbReference type="FunFam" id="3.30.565.10:FF:000003">
    <property type="entry name" value="DNA mismatch repair endonuclease MutL"/>
    <property type="match status" value="1"/>
</dbReference>